<dbReference type="PANTHER" id="PTHR20958">
    <property type="entry name" value="GLYCINE N-ACYLTRANSFERASE-LIKE PROTEIN"/>
    <property type="match status" value="1"/>
</dbReference>
<dbReference type="RefSeq" id="WP_151866860.1">
    <property type="nucleotide sequence ID" value="NZ_WBZB01000048.1"/>
</dbReference>
<dbReference type="GO" id="GO:0016747">
    <property type="term" value="F:acyltransferase activity, transferring groups other than amino-acyl groups"/>
    <property type="evidence" value="ECO:0007669"/>
    <property type="project" value="InterPro"/>
</dbReference>
<reference evidence="2 3" key="1">
    <citation type="submission" date="2019-10" db="EMBL/GenBank/DDBJ databases">
        <title>Alkaliphilus serpentinus sp. nov. and Alkaliphilus pronyensis sp. nov., two novel anaerobic alkaliphilic species isolated from the serpentinized-hosted hydrothermal field of the Prony Bay (New Caledonia).</title>
        <authorList>
            <person name="Postec A."/>
        </authorList>
    </citation>
    <scope>NUCLEOTIDE SEQUENCE [LARGE SCALE GENOMIC DNA]</scope>
    <source>
        <strain evidence="2 3">LacT</strain>
    </source>
</reference>
<accession>A0A833HLX0</accession>
<proteinExistence type="predicted"/>
<organism evidence="2 3">
    <name type="scientific">Alkaliphilus serpentinus</name>
    <dbReference type="NCBI Taxonomy" id="1482731"/>
    <lineage>
        <taxon>Bacteria</taxon>
        <taxon>Bacillati</taxon>
        <taxon>Bacillota</taxon>
        <taxon>Clostridia</taxon>
        <taxon>Peptostreptococcales</taxon>
        <taxon>Natronincolaceae</taxon>
        <taxon>Alkaliphilus</taxon>
    </lineage>
</organism>
<feature type="domain" description="N-acetyltransferase" evidence="1">
    <location>
        <begin position="115"/>
        <end position="238"/>
    </location>
</feature>
<dbReference type="InterPro" id="IPR053225">
    <property type="entry name" value="Acyl-CoA_N-acyltransferase"/>
</dbReference>
<dbReference type="OrthoDB" id="3185958at2"/>
<keyword evidence="3" id="KW-1185">Reference proteome</keyword>
<name>A0A833HLX0_9FIRM</name>
<dbReference type="Pfam" id="PF08445">
    <property type="entry name" value="FR47"/>
    <property type="match status" value="1"/>
</dbReference>
<dbReference type="PROSITE" id="PS51186">
    <property type="entry name" value="GNAT"/>
    <property type="match status" value="1"/>
</dbReference>
<dbReference type="PANTHER" id="PTHR20958:SF6">
    <property type="entry name" value="GLYCINE N-ACYLTRANSFERASE-LIKE PROTEIN"/>
    <property type="match status" value="1"/>
</dbReference>
<evidence type="ECO:0000313" key="2">
    <source>
        <dbReference type="EMBL" id="KAB3526761.1"/>
    </source>
</evidence>
<dbReference type="SUPFAM" id="SSF55729">
    <property type="entry name" value="Acyl-CoA N-acyltransferases (Nat)"/>
    <property type="match status" value="1"/>
</dbReference>
<dbReference type="InterPro" id="IPR000182">
    <property type="entry name" value="GNAT_dom"/>
</dbReference>
<protein>
    <submittedName>
        <fullName evidence="2">GNAT family N-acetyltransferase</fullName>
    </submittedName>
</protein>
<evidence type="ECO:0000259" key="1">
    <source>
        <dbReference type="PROSITE" id="PS51186"/>
    </source>
</evidence>
<gene>
    <name evidence="2" type="ORF">F8153_13415</name>
</gene>
<dbReference type="Proteomes" id="UP000465601">
    <property type="component" value="Unassembled WGS sequence"/>
</dbReference>
<keyword evidence="2" id="KW-0808">Transferase</keyword>
<dbReference type="Gene3D" id="3.40.630.30">
    <property type="match status" value="1"/>
</dbReference>
<dbReference type="InterPro" id="IPR016181">
    <property type="entry name" value="Acyl_CoA_acyltransferase"/>
</dbReference>
<dbReference type="CDD" id="cd04301">
    <property type="entry name" value="NAT_SF"/>
    <property type="match status" value="1"/>
</dbReference>
<evidence type="ECO:0000313" key="3">
    <source>
        <dbReference type="Proteomes" id="UP000465601"/>
    </source>
</evidence>
<sequence>MNEVLIRILDYLKEDPIRNCNIIYFAENYPISFYERMGNSVIVKGISDRPWVYISCGDEKELHQLKEFIKDEDKNFAIIENWMIPILTEGKETKWRLSCGKLYLPEEIKIPDRDYRTEPLIESDAEVIYYNSDYKEFLSIEYIKDRIKHGIGSCIKINGNPVAWGITQDDGAIGFLHVMPQHRGKGYAKIVTIDIIHKLRDRGLLPFVHIEESNSKSMPLAQTLGFKFDRDINWFEVL</sequence>
<dbReference type="EMBL" id="WBZB01000048">
    <property type="protein sequence ID" value="KAB3526761.1"/>
    <property type="molecule type" value="Genomic_DNA"/>
</dbReference>
<dbReference type="AlphaFoldDB" id="A0A833HLX0"/>
<comment type="caution">
    <text evidence="2">The sequence shown here is derived from an EMBL/GenBank/DDBJ whole genome shotgun (WGS) entry which is preliminary data.</text>
</comment>
<dbReference type="InterPro" id="IPR013653">
    <property type="entry name" value="GCN5-like_dom"/>
</dbReference>